<evidence type="ECO:0000313" key="1">
    <source>
        <dbReference type="EMBL" id="TQV97399.1"/>
    </source>
</evidence>
<dbReference type="AlphaFoldDB" id="A0A545V6P3"/>
<evidence type="ECO:0000313" key="2">
    <source>
        <dbReference type="Proteomes" id="UP000315783"/>
    </source>
</evidence>
<dbReference type="Proteomes" id="UP000315783">
    <property type="component" value="Unassembled WGS sequence"/>
</dbReference>
<reference evidence="1 2" key="1">
    <citation type="journal article" date="2019" name="Appl. Microbiol. Biotechnol.">
        <title>Genome sequence of Isaria javanica and comparative genome analysis insights into family S53 peptidase evolution in fungal entomopathogens.</title>
        <authorList>
            <person name="Lin R."/>
            <person name="Zhang X."/>
            <person name="Xin B."/>
            <person name="Zou M."/>
            <person name="Gao Y."/>
            <person name="Qin F."/>
            <person name="Hu Q."/>
            <person name="Xie B."/>
            <person name="Cheng X."/>
        </authorList>
    </citation>
    <scope>NUCLEOTIDE SEQUENCE [LARGE SCALE GENOMIC DNA]</scope>
    <source>
        <strain evidence="1 2">IJ1G</strain>
    </source>
</reference>
<organism evidence="1 2">
    <name type="scientific">Cordyceps javanica</name>
    <dbReference type="NCBI Taxonomy" id="43265"/>
    <lineage>
        <taxon>Eukaryota</taxon>
        <taxon>Fungi</taxon>
        <taxon>Dikarya</taxon>
        <taxon>Ascomycota</taxon>
        <taxon>Pezizomycotina</taxon>
        <taxon>Sordariomycetes</taxon>
        <taxon>Hypocreomycetidae</taxon>
        <taxon>Hypocreales</taxon>
        <taxon>Cordycipitaceae</taxon>
        <taxon>Cordyceps</taxon>
    </lineage>
</organism>
<gene>
    <name evidence="1" type="ORF">IF1G_03142</name>
</gene>
<keyword evidence="2" id="KW-1185">Reference proteome</keyword>
<dbReference type="EMBL" id="SPUK01000004">
    <property type="protein sequence ID" value="TQV97399.1"/>
    <property type="molecule type" value="Genomic_DNA"/>
</dbReference>
<proteinExistence type="predicted"/>
<protein>
    <submittedName>
        <fullName evidence="1">Uncharacterized protein</fullName>
    </submittedName>
</protein>
<comment type="caution">
    <text evidence="1">The sequence shown here is derived from an EMBL/GenBank/DDBJ whole genome shotgun (WGS) entry which is preliminary data.</text>
</comment>
<accession>A0A545V6P3</accession>
<sequence>MPTVEERIRQLPKVPQEAIREAMAAVEKAPGEPDYREIARAFLRKLGPNNDGIPLQWYTEHLESMEILGFEDRDEFEDVIIGTCEDYEAKYAEAG</sequence>
<name>A0A545V6P3_9HYPO</name>